<feature type="compositionally biased region" description="Low complexity" evidence="1">
    <location>
        <begin position="214"/>
        <end position="229"/>
    </location>
</feature>
<keyword evidence="3" id="KW-1185">Reference proteome</keyword>
<evidence type="ECO:0000313" key="2">
    <source>
        <dbReference type="EMBL" id="KAF8882920.1"/>
    </source>
</evidence>
<evidence type="ECO:0000256" key="1">
    <source>
        <dbReference type="SAM" id="MobiDB-lite"/>
    </source>
</evidence>
<dbReference type="EMBL" id="JADNYJ010000119">
    <property type="protein sequence ID" value="KAF8882920.1"/>
    <property type="molecule type" value="Genomic_DNA"/>
</dbReference>
<dbReference type="Proteomes" id="UP000724874">
    <property type="component" value="Unassembled WGS sequence"/>
</dbReference>
<sequence>MTSAVNGASRKDTVAPTPNPQPGGPIRYHEQSRRVLRPVSPRLMPRNQYPQSPSLSECTRLVPVPFTHIPLLTFPGWSPQPQVQPAMNSAPMNLQPTTASEPSAQRPSSHHLSPRDYSSNLHQGELARHTFRCHQLLQTGWQTSSQQVERNQFRAGDPGGSNWEEYEPLHYPAQRGDTTRKRNYDAGGPPLDVENRSHDLDQPWDSSAFQHGVSPSSSSSTTDPFSRSPASSNTSDELEGGSQSFQFKADHCTIESPDLPTKSEKRNQGKDVVGEASDSVVEEERSHENEKRYPDPDSFWPLTGIPMPSIPCEFFKAGKSMSEAEILAFVEAETKRIALGL</sequence>
<organism evidence="2 3">
    <name type="scientific">Gymnopilus junonius</name>
    <name type="common">Spectacular rustgill mushroom</name>
    <name type="synonym">Gymnopilus spectabilis subsp. junonius</name>
    <dbReference type="NCBI Taxonomy" id="109634"/>
    <lineage>
        <taxon>Eukaryota</taxon>
        <taxon>Fungi</taxon>
        <taxon>Dikarya</taxon>
        <taxon>Basidiomycota</taxon>
        <taxon>Agaricomycotina</taxon>
        <taxon>Agaricomycetes</taxon>
        <taxon>Agaricomycetidae</taxon>
        <taxon>Agaricales</taxon>
        <taxon>Agaricineae</taxon>
        <taxon>Hymenogastraceae</taxon>
        <taxon>Gymnopilus</taxon>
    </lineage>
</organism>
<accession>A0A9P5THY0</accession>
<comment type="caution">
    <text evidence="2">The sequence shown here is derived from an EMBL/GenBank/DDBJ whole genome shotgun (WGS) entry which is preliminary data.</text>
</comment>
<dbReference type="AlphaFoldDB" id="A0A9P5THY0"/>
<feature type="region of interest" description="Disordered" evidence="1">
    <location>
        <begin position="1"/>
        <end position="33"/>
    </location>
</feature>
<gene>
    <name evidence="2" type="ORF">CPB84DRAFT_1790519</name>
</gene>
<feature type="region of interest" description="Disordered" evidence="1">
    <location>
        <begin position="142"/>
        <end position="297"/>
    </location>
</feature>
<evidence type="ECO:0000313" key="3">
    <source>
        <dbReference type="Proteomes" id="UP000724874"/>
    </source>
</evidence>
<feature type="compositionally biased region" description="Basic and acidic residues" evidence="1">
    <location>
        <begin position="282"/>
        <end position="295"/>
    </location>
</feature>
<feature type="region of interest" description="Disordered" evidence="1">
    <location>
        <begin position="80"/>
        <end position="119"/>
    </location>
</feature>
<protein>
    <submittedName>
        <fullName evidence="2">Uncharacterized protein</fullName>
    </submittedName>
</protein>
<feature type="compositionally biased region" description="Polar residues" evidence="1">
    <location>
        <begin position="230"/>
        <end position="246"/>
    </location>
</feature>
<name>A0A9P5THY0_GYMJU</name>
<feature type="compositionally biased region" description="Basic and acidic residues" evidence="1">
    <location>
        <begin position="261"/>
        <end position="273"/>
    </location>
</feature>
<reference evidence="2" key="1">
    <citation type="submission" date="2020-11" db="EMBL/GenBank/DDBJ databases">
        <authorList>
            <consortium name="DOE Joint Genome Institute"/>
            <person name="Ahrendt S."/>
            <person name="Riley R."/>
            <person name="Andreopoulos W."/>
            <person name="LaButti K."/>
            <person name="Pangilinan J."/>
            <person name="Ruiz-duenas F.J."/>
            <person name="Barrasa J.M."/>
            <person name="Sanchez-Garcia M."/>
            <person name="Camarero S."/>
            <person name="Miyauchi S."/>
            <person name="Serrano A."/>
            <person name="Linde D."/>
            <person name="Babiker R."/>
            <person name="Drula E."/>
            <person name="Ayuso-Fernandez I."/>
            <person name="Pacheco R."/>
            <person name="Padilla G."/>
            <person name="Ferreira P."/>
            <person name="Barriuso J."/>
            <person name="Kellner H."/>
            <person name="Castanera R."/>
            <person name="Alfaro M."/>
            <person name="Ramirez L."/>
            <person name="Pisabarro A.G."/>
            <person name="Kuo A."/>
            <person name="Tritt A."/>
            <person name="Lipzen A."/>
            <person name="He G."/>
            <person name="Yan M."/>
            <person name="Ng V."/>
            <person name="Cullen D."/>
            <person name="Martin F."/>
            <person name="Rosso M.-N."/>
            <person name="Henrissat B."/>
            <person name="Hibbett D."/>
            <person name="Martinez A.T."/>
            <person name="Grigoriev I.V."/>
        </authorList>
    </citation>
    <scope>NUCLEOTIDE SEQUENCE</scope>
    <source>
        <strain evidence="2">AH 44721</strain>
    </source>
</reference>
<proteinExistence type="predicted"/>